<accession>A0ABV0MV96</accession>
<dbReference type="Proteomes" id="UP001476798">
    <property type="component" value="Unassembled WGS sequence"/>
</dbReference>
<gene>
    <name evidence="1" type="ORF">GOODEAATRI_026039</name>
</gene>
<dbReference type="EMBL" id="JAHRIO010013154">
    <property type="protein sequence ID" value="MEQ2163030.1"/>
    <property type="molecule type" value="Genomic_DNA"/>
</dbReference>
<keyword evidence="2" id="KW-1185">Reference proteome</keyword>
<name>A0ABV0MV96_9TELE</name>
<sequence>MQASVANPHQTLPSMSLWNLLCAQLCWKRKGYSPNCSHKVGSMELFKISLYAEAFRVYFTGTKEPSPVPVKQPHSINPPPPNFTLGTVQSDKYHFPCNHQTKTW</sequence>
<evidence type="ECO:0000313" key="2">
    <source>
        <dbReference type="Proteomes" id="UP001476798"/>
    </source>
</evidence>
<evidence type="ECO:0000313" key="1">
    <source>
        <dbReference type="EMBL" id="MEQ2163030.1"/>
    </source>
</evidence>
<comment type="caution">
    <text evidence="1">The sequence shown here is derived from an EMBL/GenBank/DDBJ whole genome shotgun (WGS) entry which is preliminary data.</text>
</comment>
<protein>
    <submittedName>
        <fullName evidence="1">Uncharacterized protein</fullName>
    </submittedName>
</protein>
<proteinExistence type="predicted"/>
<reference evidence="1 2" key="1">
    <citation type="submission" date="2021-06" db="EMBL/GenBank/DDBJ databases">
        <authorList>
            <person name="Palmer J.M."/>
        </authorList>
    </citation>
    <scope>NUCLEOTIDE SEQUENCE [LARGE SCALE GENOMIC DNA]</scope>
    <source>
        <strain evidence="1 2">GA_2019</strain>
        <tissue evidence="1">Muscle</tissue>
    </source>
</reference>
<organism evidence="1 2">
    <name type="scientific">Goodea atripinnis</name>
    <dbReference type="NCBI Taxonomy" id="208336"/>
    <lineage>
        <taxon>Eukaryota</taxon>
        <taxon>Metazoa</taxon>
        <taxon>Chordata</taxon>
        <taxon>Craniata</taxon>
        <taxon>Vertebrata</taxon>
        <taxon>Euteleostomi</taxon>
        <taxon>Actinopterygii</taxon>
        <taxon>Neopterygii</taxon>
        <taxon>Teleostei</taxon>
        <taxon>Neoteleostei</taxon>
        <taxon>Acanthomorphata</taxon>
        <taxon>Ovalentaria</taxon>
        <taxon>Atherinomorphae</taxon>
        <taxon>Cyprinodontiformes</taxon>
        <taxon>Goodeidae</taxon>
        <taxon>Goodea</taxon>
    </lineage>
</organism>